<keyword evidence="5" id="KW-1185">Reference proteome</keyword>
<feature type="domain" description="HTH tetR-type" evidence="3">
    <location>
        <begin position="12"/>
        <end position="72"/>
    </location>
</feature>
<evidence type="ECO:0000259" key="3">
    <source>
        <dbReference type="PROSITE" id="PS50977"/>
    </source>
</evidence>
<name>A0A1H8XN23_9PSEU</name>
<gene>
    <name evidence="4" type="ORF">SAMN04489732_108101</name>
</gene>
<dbReference type="InterPro" id="IPR009057">
    <property type="entry name" value="Homeodomain-like_sf"/>
</dbReference>
<dbReference type="SUPFAM" id="SSF46689">
    <property type="entry name" value="Homeodomain-like"/>
    <property type="match status" value="1"/>
</dbReference>
<accession>A0A1H8XN23</accession>
<dbReference type="InterPro" id="IPR050109">
    <property type="entry name" value="HTH-type_TetR-like_transc_reg"/>
</dbReference>
<dbReference type="PROSITE" id="PS50977">
    <property type="entry name" value="HTH_TETR_2"/>
    <property type="match status" value="1"/>
</dbReference>
<feature type="DNA-binding region" description="H-T-H motif" evidence="2">
    <location>
        <begin position="35"/>
        <end position="54"/>
    </location>
</feature>
<reference evidence="4 5" key="1">
    <citation type="submission" date="2016-10" db="EMBL/GenBank/DDBJ databases">
        <authorList>
            <person name="de Groot N.N."/>
        </authorList>
    </citation>
    <scope>NUCLEOTIDE SEQUENCE [LARGE SCALE GENOMIC DNA]</scope>
    <source>
        <strain evidence="4 5">DSM 44993</strain>
    </source>
</reference>
<keyword evidence="1 2" id="KW-0238">DNA-binding</keyword>
<dbReference type="InterPro" id="IPR001647">
    <property type="entry name" value="HTH_TetR"/>
</dbReference>
<dbReference type="PANTHER" id="PTHR30055">
    <property type="entry name" value="HTH-TYPE TRANSCRIPTIONAL REGULATOR RUTR"/>
    <property type="match status" value="1"/>
</dbReference>
<proteinExistence type="predicted"/>
<evidence type="ECO:0000313" key="5">
    <source>
        <dbReference type="Proteomes" id="UP000198582"/>
    </source>
</evidence>
<dbReference type="EMBL" id="FOEF01000008">
    <property type="protein sequence ID" value="SEP41163.1"/>
    <property type="molecule type" value="Genomic_DNA"/>
</dbReference>
<evidence type="ECO:0000256" key="1">
    <source>
        <dbReference type="ARBA" id="ARBA00023125"/>
    </source>
</evidence>
<organism evidence="4 5">
    <name type="scientific">Amycolatopsis saalfeldensis</name>
    <dbReference type="NCBI Taxonomy" id="394193"/>
    <lineage>
        <taxon>Bacteria</taxon>
        <taxon>Bacillati</taxon>
        <taxon>Actinomycetota</taxon>
        <taxon>Actinomycetes</taxon>
        <taxon>Pseudonocardiales</taxon>
        <taxon>Pseudonocardiaceae</taxon>
        <taxon>Amycolatopsis</taxon>
    </lineage>
</organism>
<protein>
    <submittedName>
        <fullName evidence="4">DNA-binding transcriptional regulator, AcrR family</fullName>
    </submittedName>
</protein>
<dbReference type="GO" id="GO:0003700">
    <property type="term" value="F:DNA-binding transcription factor activity"/>
    <property type="evidence" value="ECO:0007669"/>
    <property type="project" value="TreeGrafter"/>
</dbReference>
<evidence type="ECO:0000313" key="4">
    <source>
        <dbReference type="EMBL" id="SEP41163.1"/>
    </source>
</evidence>
<dbReference type="AlphaFoldDB" id="A0A1H8XN23"/>
<dbReference type="Proteomes" id="UP000198582">
    <property type="component" value="Unassembled WGS sequence"/>
</dbReference>
<dbReference type="STRING" id="394193.SAMN04489732_108101"/>
<dbReference type="RefSeq" id="WP_245787397.1">
    <property type="nucleotide sequence ID" value="NZ_FOEF01000008.1"/>
</dbReference>
<dbReference type="PRINTS" id="PR00455">
    <property type="entry name" value="HTHTETR"/>
</dbReference>
<dbReference type="GO" id="GO:0000976">
    <property type="term" value="F:transcription cis-regulatory region binding"/>
    <property type="evidence" value="ECO:0007669"/>
    <property type="project" value="TreeGrafter"/>
</dbReference>
<dbReference type="Pfam" id="PF00440">
    <property type="entry name" value="TetR_N"/>
    <property type="match status" value="1"/>
</dbReference>
<sequence length="207" mass="22695">MIQRMGGKYHHGDLRDELVRVSVDLIAELGMDGFSVAQVAKRAKVSPAAPYRHFPDRTSLLAAVATNTACQLREQVEAAVAKDEPDTVCQLAAATGAYTSFLIDRRIGFQAIFAEGLQDPKYTELHDSRRALIDSYLTLCLAVCPYPPAALELMEQLNAQAHGYGEFFLNGVYRRMNYTAAQVAAKSTTAARIVIEAHRDGHGPVQE</sequence>
<dbReference type="PANTHER" id="PTHR30055:SF220">
    <property type="entry name" value="TETR-FAMILY REGULATORY PROTEIN"/>
    <property type="match status" value="1"/>
</dbReference>
<evidence type="ECO:0000256" key="2">
    <source>
        <dbReference type="PROSITE-ProRule" id="PRU00335"/>
    </source>
</evidence>
<dbReference type="Gene3D" id="1.10.357.10">
    <property type="entry name" value="Tetracycline Repressor, domain 2"/>
    <property type="match status" value="1"/>
</dbReference>